<evidence type="ECO:0000256" key="1">
    <source>
        <dbReference type="SAM" id="MobiDB-lite"/>
    </source>
</evidence>
<dbReference type="Proteomes" id="UP000305848">
    <property type="component" value="Unassembled WGS sequence"/>
</dbReference>
<feature type="region of interest" description="Disordered" evidence="1">
    <location>
        <begin position="1"/>
        <end position="141"/>
    </location>
</feature>
<evidence type="ECO:0000313" key="3">
    <source>
        <dbReference type="Proteomes" id="UP000305848"/>
    </source>
</evidence>
<keyword evidence="3" id="KW-1185">Reference proteome</keyword>
<feature type="compositionally biased region" description="Polar residues" evidence="1">
    <location>
        <begin position="35"/>
        <end position="48"/>
    </location>
</feature>
<name>A0A4U3L115_9BACT</name>
<gene>
    <name evidence="2" type="ORF">FC093_08940</name>
</gene>
<dbReference type="EMBL" id="SZQL01000006">
    <property type="protein sequence ID" value="TKK68811.1"/>
    <property type="molecule type" value="Genomic_DNA"/>
</dbReference>
<comment type="caution">
    <text evidence="2">The sequence shown here is derived from an EMBL/GenBank/DDBJ whole genome shotgun (WGS) entry which is preliminary data.</text>
</comment>
<accession>A0A4U3L115</accession>
<dbReference type="RefSeq" id="WP_137261433.1">
    <property type="nucleotide sequence ID" value="NZ_SZQL01000006.1"/>
</dbReference>
<feature type="compositionally biased region" description="Basic and acidic residues" evidence="1">
    <location>
        <begin position="13"/>
        <end position="29"/>
    </location>
</feature>
<sequence length="141" mass="15073">METQNNNRPVFNGKDEQQGIKKAAQKEQTSDDENVTQTQSGSGLTDSIRNYGEVSGTTFGDQSNPVKFSNIGGNNRGQQDDSANLNDGNRATGNGDTGFSHYLYEAEKEVVSGTRGDALNSRPSDAMQGSDEDTNNKSNGS</sequence>
<dbReference type="AlphaFoldDB" id="A0A4U3L115"/>
<organism evidence="2 3">
    <name type="scientific">Ilyomonas limi</name>
    <dbReference type="NCBI Taxonomy" id="2575867"/>
    <lineage>
        <taxon>Bacteria</taxon>
        <taxon>Pseudomonadati</taxon>
        <taxon>Bacteroidota</taxon>
        <taxon>Chitinophagia</taxon>
        <taxon>Chitinophagales</taxon>
        <taxon>Chitinophagaceae</taxon>
        <taxon>Ilyomonas</taxon>
    </lineage>
</organism>
<reference evidence="2 3" key="1">
    <citation type="submission" date="2019-05" db="EMBL/GenBank/DDBJ databases">
        <title>Panacibacter sp. strain 17mud1-8 Genome sequencing and assembly.</title>
        <authorList>
            <person name="Chhetri G."/>
        </authorList>
    </citation>
    <scope>NUCLEOTIDE SEQUENCE [LARGE SCALE GENOMIC DNA]</scope>
    <source>
        <strain evidence="2 3">17mud1-8</strain>
    </source>
</reference>
<evidence type="ECO:0000313" key="2">
    <source>
        <dbReference type="EMBL" id="TKK68811.1"/>
    </source>
</evidence>
<feature type="compositionally biased region" description="Polar residues" evidence="1">
    <location>
        <begin position="55"/>
        <end position="94"/>
    </location>
</feature>
<protein>
    <submittedName>
        <fullName evidence="2">Uncharacterized protein</fullName>
    </submittedName>
</protein>
<proteinExistence type="predicted"/>